<name>A0AAV7P2A1_PLEWA</name>
<dbReference type="Proteomes" id="UP001066276">
    <property type="component" value="Chromosome 7"/>
</dbReference>
<reference evidence="1" key="1">
    <citation type="journal article" date="2022" name="bioRxiv">
        <title>Sequencing and chromosome-scale assembly of the giantPleurodeles waltlgenome.</title>
        <authorList>
            <person name="Brown T."/>
            <person name="Elewa A."/>
            <person name="Iarovenko S."/>
            <person name="Subramanian E."/>
            <person name="Araus A.J."/>
            <person name="Petzold A."/>
            <person name="Susuki M."/>
            <person name="Suzuki K.-i.T."/>
            <person name="Hayashi T."/>
            <person name="Toyoda A."/>
            <person name="Oliveira C."/>
            <person name="Osipova E."/>
            <person name="Leigh N.D."/>
            <person name="Simon A."/>
            <person name="Yun M.H."/>
        </authorList>
    </citation>
    <scope>NUCLEOTIDE SEQUENCE</scope>
    <source>
        <strain evidence="1">20211129_DDA</strain>
        <tissue evidence="1">Liver</tissue>
    </source>
</reference>
<evidence type="ECO:0000313" key="1">
    <source>
        <dbReference type="EMBL" id="KAJ1121736.1"/>
    </source>
</evidence>
<keyword evidence="2" id="KW-1185">Reference proteome</keyword>
<dbReference type="EMBL" id="JANPWB010000011">
    <property type="protein sequence ID" value="KAJ1121736.1"/>
    <property type="molecule type" value="Genomic_DNA"/>
</dbReference>
<organism evidence="1 2">
    <name type="scientific">Pleurodeles waltl</name>
    <name type="common">Iberian ribbed newt</name>
    <dbReference type="NCBI Taxonomy" id="8319"/>
    <lineage>
        <taxon>Eukaryota</taxon>
        <taxon>Metazoa</taxon>
        <taxon>Chordata</taxon>
        <taxon>Craniata</taxon>
        <taxon>Vertebrata</taxon>
        <taxon>Euteleostomi</taxon>
        <taxon>Amphibia</taxon>
        <taxon>Batrachia</taxon>
        <taxon>Caudata</taxon>
        <taxon>Salamandroidea</taxon>
        <taxon>Salamandridae</taxon>
        <taxon>Pleurodelinae</taxon>
        <taxon>Pleurodeles</taxon>
    </lineage>
</organism>
<proteinExistence type="predicted"/>
<gene>
    <name evidence="1" type="ORF">NDU88_000255</name>
</gene>
<protein>
    <submittedName>
        <fullName evidence="1">Uncharacterized protein</fullName>
    </submittedName>
</protein>
<accession>A0AAV7P2A1</accession>
<comment type="caution">
    <text evidence="1">The sequence shown here is derived from an EMBL/GenBank/DDBJ whole genome shotgun (WGS) entry which is preliminary data.</text>
</comment>
<evidence type="ECO:0000313" key="2">
    <source>
        <dbReference type="Proteomes" id="UP001066276"/>
    </source>
</evidence>
<dbReference type="AlphaFoldDB" id="A0AAV7P2A1"/>
<sequence length="73" mass="8128">MERYYFGLEEQGEAGSVEDFVTALRESAANRKLGGAAEERIRDQFALKSFNDKTKEGVCMKDEPPLDEVVAIA</sequence>